<dbReference type="Proteomes" id="UP000765509">
    <property type="component" value="Unassembled WGS sequence"/>
</dbReference>
<organism evidence="2 3">
    <name type="scientific">Austropuccinia psidii MF-1</name>
    <dbReference type="NCBI Taxonomy" id="1389203"/>
    <lineage>
        <taxon>Eukaryota</taxon>
        <taxon>Fungi</taxon>
        <taxon>Dikarya</taxon>
        <taxon>Basidiomycota</taxon>
        <taxon>Pucciniomycotina</taxon>
        <taxon>Pucciniomycetes</taxon>
        <taxon>Pucciniales</taxon>
        <taxon>Sphaerophragmiaceae</taxon>
        <taxon>Austropuccinia</taxon>
    </lineage>
</organism>
<accession>A0A9Q3KUM2</accession>
<feature type="region of interest" description="Disordered" evidence="1">
    <location>
        <begin position="1"/>
        <end position="56"/>
    </location>
</feature>
<reference evidence="2" key="1">
    <citation type="submission" date="2021-03" db="EMBL/GenBank/DDBJ databases">
        <title>Draft genome sequence of rust myrtle Austropuccinia psidii MF-1, a brazilian biotype.</title>
        <authorList>
            <person name="Quecine M.C."/>
            <person name="Pachon D.M.R."/>
            <person name="Bonatelli M.L."/>
            <person name="Correr F.H."/>
            <person name="Franceschini L.M."/>
            <person name="Leite T.F."/>
            <person name="Margarido G.R.A."/>
            <person name="Almeida C.A."/>
            <person name="Ferrarezi J.A."/>
            <person name="Labate C.A."/>
        </authorList>
    </citation>
    <scope>NUCLEOTIDE SEQUENCE</scope>
    <source>
        <strain evidence="2">MF-1</strain>
    </source>
</reference>
<protein>
    <recommendedName>
        <fullName evidence="4">DUF4939 domain-containing protein</fullName>
    </recommendedName>
</protein>
<evidence type="ECO:0000313" key="3">
    <source>
        <dbReference type="Proteomes" id="UP000765509"/>
    </source>
</evidence>
<evidence type="ECO:0000256" key="1">
    <source>
        <dbReference type="SAM" id="MobiDB-lite"/>
    </source>
</evidence>
<gene>
    <name evidence="2" type="ORF">O181_126196</name>
</gene>
<dbReference type="EMBL" id="AVOT02123989">
    <property type="protein sequence ID" value="MBW0586481.1"/>
    <property type="molecule type" value="Genomic_DNA"/>
</dbReference>
<keyword evidence="3" id="KW-1185">Reference proteome</keyword>
<evidence type="ECO:0008006" key="4">
    <source>
        <dbReference type="Google" id="ProtNLM"/>
    </source>
</evidence>
<proteinExistence type="predicted"/>
<evidence type="ECO:0000313" key="2">
    <source>
        <dbReference type="EMBL" id="MBW0586481.1"/>
    </source>
</evidence>
<comment type="caution">
    <text evidence="2">The sequence shown here is derived from an EMBL/GenBank/DDBJ whole genome shotgun (WGS) entry which is preliminary data.</text>
</comment>
<sequence length="147" mass="16533">MEGAAPSRRGNVKSSLGGAEHEEGEESEETEVAGAPEASEAENLAHSNQPLVSQAEPKFLKMMEQMTQIMVQLTQEVSSRNNYKATQFKTPSMKAPDYFDSTKDHKLRGFIQAFQLVFHNDPENFFSERKKALYSISFLTSRAAKWI</sequence>
<dbReference type="AlphaFoldDB" id="A0A9Q3KUM2"/>
<name>A0A9Q3KUM2_9BASI</name>
<dbReference type="OrthoDB" id="2506111at2759"/>
<feature type="compositionally biased region" description="Acidic residues" evidence="1">
    <location>
        <begin position="22"/>
        <end position="31"/>
    </location>
</feature>